<dbReference type="AlphaFoldDB" id="S7Q6Z9"/>
<evidence type="ECO:0000313" key="2">
    <source>
        <dbReference type="EMBL" id="EPQ55297.1"/>
    </source>
</evidence>
<feature type="region of interest" description="Disordered" evidence="1">
    <location>
        <begin position="88"/>
        <end position="133"/>
    </location>
</feature>
<gene>
    <name evidence="2" type="ORF">GLOTRDRAFT_116239</name>
</gene>
<organism evidence="2 3">
    <name type="scientific">Gloeophyllum trabeum (strain ATCC 11539 / FP-39264 / Madison 617)</name>
    <name type="common">Brown rot fungus</name>
    <dbReference type="NCBI Taxonomy" id="670483"/>
    <lineage>
        <taxon>Eukaryota</taxon>
        <taxon>Fungi</taxon>
        <taxon>Dikarya</taxon>
        <taxon>Basidiomycota</taxon>
        <taxon>Agaricomycotina</taxon>
        <taxon>Agaricomycetes</taxon>
        <taxon>Gloeophyllales</taxon>
        <taxon>Gloeophyllaceae</taxon>
        <taxon>Gloeophyllum</taxon>
    </lineage>
</organism>
<dbReference type="EMBL" id="KB469302">
    <property type="protein sequence ID" value="EPQ55297.1"/>
    <property type="molecule type" value="Genomic_DNA"/>
</dbReference>
<keyword evidence="3" id="KW-1185">Reference proteome</keyword>
<reference evidence="2 3" key="1">
    <citation type="journal article" date="2012" name="Science">
        <title>The Paleozoic origin of enzymatic lignin decomposition reconstructed from 31 fungal genomes.</title>
        <authorList>
            <person name="Floudas D."/>
            <person name="Binder M."/>
            <person name="Riley R."/>
            <person name="Barry K."/>
            <person name="Blanchette R.A."/>
            <person name="Henrissat B."/>
            <person name="Martinez A.T."/>
            <person name="Otillar R."/>
            <person name="Spatafora J.W."/>
            <person name="Yadav J.S."/>
            <person name="Aerts A."/>
            <person name="Benoit I."/>
            <person name="Boyd A."/>
            <person name="Carlson A."/>
            <person name="Copeland A."/>
            <person name="Coutinho P.M."/>
            <person name="de Vries R.P."/>
            <person name="Ferreira P."/>
            <person name="Findley K."/>
            <person name="Foster B."/>
            <person name="Gaskell J."/>
            <person name="Glotzer D."/>
            <person name="Gorecki P."/>
            <person name="Heitman J."/>
            <person name="Hesse C."/>
            <person name="Hori C."/>
            <person name="Igarashi K."/>
            <person name="Jurgens J.A."/>
            <person name="Kallen N."/>
            <person name="Kersten P."/>
            <person name="Kohler A."/>
            <person name="Kuees U."/>
            <person name="Kumar T.K.A."/>
            <person name="Kuo A."/>
            <person name="LaButti K."/>
            <person name="Larrondo L.F."/>
            <person name="Lindquist E."/>
            <person name="Ling A."/>
            <person name="Lombard V."/>
            <person name="Lucas S."/>
            <person name="Lundell T."/>
            <person name="Martin R."/>
            <person name="McLaughlin D.J."/>
            <person name="Morgenstern I."/>
            <person name="Morin E."/>
            <person name="Murat C."/>
            <person name="Nagy L.G."/>
            <person name="Nolan M."/>
            <person name="Ohm R.A."/>
            <person name="Patyshakuliyeva A."/>
            <person name="Rokas A."/>
            <person name="Ruiz-Duenas F.J."/>
            <person name="Sabat G."/>
            <person name="Salamov A."/>
            <person name="Samejima M."/>
            <person name="Schmutz J."/>
            <person name="Slot J.C."/>
            <person name="St John F."/>
            <person name="Stenlid J."/>
            <person name="Sun H."/>
            <person name="Sun S."/>
            <person name="Syed K."/>
            <person name="Tsang A."/>
            <person name="Wiebenga A."/>
            <person name="Young D."/>
            <person name="Pisabarro A."/>
            <person name="Eastwood D.C."/>
            <person name="Martin F."/>
            <person name="Cullen D."/>
            <person name="Grigoriev I.V."/>
            <person name="Hibbett D.S."/>
        </authorList>
    </citation>
    <scope>NUCLEOTIDE SEQUENCE [LARGE SCALE GENOMIC DNA]</scope>
    <source>
        <strain evidence="2 3">ATCC 11539</strain>
    </source>
</reference>
<protein>
    <submittedName>
        <fullName evidence="2">Uncharacterized protein</fullName>
    </submittedName>
</protein>
<dbReference type="RefSeq" id="XP_007866441.1">
    <property type="nucleotide sequence ID" value="XM_007868250.1"/>
</dbReference>
<name>S7Q6Z9_GLOTA</name>
<dbReference type="Proteomes" id="UP000030669">
    <property type="component" value="Unassembled WGS sequence"/>
</dbReference>
<evidence type="ECO:0000256" key="1">
    <source>
        <dbReference type="SAM" id="MobiDB-lite"/>
    </source>
</evidence>
<evidence type="ECO:0000313" key="3">
    <source>
        <dbReference type="Proteomes" id="UP000030669"/>
    </source>
</evidence>
<proteinExistence type="predicted"/>
<dbReference type="OrthoDB" id="3234974at2759"/>
<accession>S7Q6Z9</accession>
<dbReference type="HOGENOM" id="CLU_1627223_0_0_1"/>
<dbReference type="GeneID" id="19300152"/>
<sequence length="163" mass="17134">MDTAPSEIFMSIVSYPGTGERSFEELRVTDYIHAYSTTGAAPVPCDPLPAAPDRAALGLSPAFAPAVITPDVEAELFLLQIDPTLPPSEQPILIDHPMDGSPSSSAACKRERSDAFTSASATPPLPIPTYISDPVPRGTVLAEGNGRVVRALPVRRRAVGQAA</sequence>
<dbReference type="KEGG" id="gtr:GLOTRDRAFT_116239"/>